<gene>
    <name evidence="5" type="ORF">SAMN02982931_02322</name>
</gene>
<dbReference type="AlphaFoldDB" id="A0A1G6CCH6"/>
<organism evidence="5 6">
    <name type="scientific">Bauldia litoralis</name>
    <dbReference type="NCBI Taxonomy" id="665467"/>
    <lineage>
        <taxon>Bacteria</taxon>
        <taxon>Pseudomonadati</taxon>
        <taxon>Pseudomonadota</taxon>
        <taxon>Alphaproteobacteria</taxon>
        <taxon>Hyphomicrobiales</taxon>
        <taxon>Kaistiaceae</taxon>
        <taxon>Bauldia</taxon>
    </lineage>
</organism>
<dbReference type="STRING" id="665467.SAMN02982931_02322"/>
<keyword evidence="3" id="KW-0732">Signal</keyword>
<dbReference type="SUPFAM" id="SSF53822">
    <property type="entry name" value="Periplasmic binding protein-like I"/>
    <property type="match status" value="1"/>
</dbReference>
<protein>
    <submittedName>
        <fullName evidence="5">Ribose transport system substrate-binding protein</fullName>
    </submittedName>
</protein>
<evidence type="ECO:0000256" key="1">
    <source>
        <dbReference type="ARBA" id="ARBA00004418"/>
    </source>
</evidence>
<dbReference type="CDD" id="cd06314">
    <property type="entry name" value="PBP1_tmGBP"/>
    <property type="match status" value="1"/>
</dbReference>
<keyword evidence="6" id="KW-1185">Reference proteome</keyword>
<comment type="subcellular location">
    <subcellularLocation>
        <location evidence="1">Periplasm</location>
    </subcellularLocation>
</comment>
<dbReference type="PANTHER" id="PTHR30036:SF7">
    <property type="entry name" value="ABC TRANSPORTER PERIPLASMIC-BINDING PROTEIN YPHF"/>
    <property type="match status" value="1"/>
</dbReference>
<evidence type="ECO:0000313" key="5">
    <source>
        <dbReference type="EMBL" id="SDB30597.1"/>
    </source>
</evidence>
<dbReference type="InterPro" id="IPR050555">
    <property type="entry name" value="Bact_Solute-Bind_Prot2"/>
</dbReference>
<sequence length="318" mass="34164">MKRMMITGLAAALTLAASTAAFAQDKKTIAFVVNGPSDFWKIMEAAVARAQTELPDFDLQFRYPERADAAVQRRMMDDLVAAGIDAIAVSVVDPPTSTDAINTVAAEIPFFTFDSDATQSDRIAYIGSSNTQLGKMAGELMKTAMEGKDGKCMGFVGLPGADNAKERINGYNEAVAGTGLELIDVRGDDIDQTRARANVDDVLVANPEVNCMVGFYSYNPPRMYEALRDAGKLGEVTVVAFDEDPITLGAVAEGSFAGTVVQQPYEWGYQGAHLIADFLNGDKSKIPADGIMIIEGLTLTQDNVKQFEEDFKKKLSGG</sequence>
<dbReference type="OrthoDB" id="569491at2"/>
<dbReference type="InterPro" id="IPR025997">
    <property type="entry name" value="SBP_2_dom"/>
</dbReference>
<dbReference type="InterPro" id="IPR028082">
    <property type="entry name" value="Peripla_BP_I"/>
</dbReference>
<proteinExistence type="inferred from homology"/>
<evidence type="ECO:0000313" key="6">
    <source>
        <dbReference type="Proteomes" id="UP000199071"/>
    </source>
</evidence>
<feature type="domain" description="Periplasmic binding protein" evidence="4">
    <location>
        <begin position="29"/>
        <end position="283"/>
    </location>
</feature>
<feature type="chain" id="PRO_5011437558" evidence="3">
    <location>
        <begin position="24"/>
        <end position="318"/>
    </location>
</feature>
<evidence type="ECO:0000256" key="2">
    <source>
        <dbReference type="ARBA" id="ARBA00007639"/>
    </source>
</evidence>
<feature type="signal peptide" evidence="3">
    <location>
        <begin position="1"/>
        <end position="23"/>
    </location>
</feature>
<dbReference type="Gene3D" id="3.40.50.2300">
    <property type="match status" value="2"/>
</dbReference>
<reference evidence="5 6" key="1">
    <citation type="submission" date="2016-10" db="EMBL/GenBank/DDBJ databases">
        <authorList>
            <person name="de Groot N.N."/>
        </authorList>
    </citation>
    <scope>NUCLEOTIDE SEQUENCE [LARGE SCALE GENOMIC DNA]</scope>
    <source>
        <strain evidence="5 6">ATCC 35022</strain>
    </source>
</reference>
<evidence type="ECO:0000256" key="3">
    <source>
        <dbReference type="SAM" id="SignalP"/>
    </source>
</evidence>
<accession>A0A1G6CCH6</accession>
<dbReference type="GO" id="GO:0030288">
    <property type="term" value="C:outer membrane-bounded periplasmic space"/>
    <property type="evidence" value="ECO:0007669"/>
    <property type="project" value="TreeGrafter"/>
</dbReference>
<dbReference type="PANTHER" id="PTHR30036">
    <property type="entry name" value="D-XYLOSE-BINDING PERIPLASMIC PROTEIN"/>
    <property type="match status" value="1"/>
</dbReference>
<comment type="similarity">
    <text evidence="2">Belongs to the bacterial solute-binding protein 2 family.</text>
</comment>
<name>A0A1G6CCH6_9HYPH</name>
<dbReference type="Pfam" id="PF13407">
    <property type="entry name" value="Peripla_BP_4"/>
    <property type="match status" value="1"/>
</dbReference>
<dbReference type="RefSeq" id="WP_090876586.1">
    <property type="nucleotide sequence ID" value="NZ_FMXQ01000004.1"/>
</dbReference>
<evidence type="ECO:0000259" key="4">
    <source>
        <dbReference type="Pfam" id="PF13407"/>
    </source>
</evidence>
<dbReference type="Proteomes" id="UP000199071">
    <property type="component" value="Unassembled WGS sequence"/>
</dbReference>
<dbReference type="GO" id="GO:0030246">
    <property type="term" value="F:carbohydrate binding"/>
    <property type="evidence" value="ECO:0007669"/>
    <property type="project" value="TreeGrafter"/>
</dbReference>
<dbReference type="EMBL" id="FMXQ01000004">
    <property type="protein sequence ID" value="SDB30597.1"/>
    <property type="molecule type" value="Genomic_DNA"/>
</dbReference>